<evidence type="ECO:0000313" key="8">
    <source>
        <dbReference type="Proteomes" id="UP001293718"/>
    </source>
</evidence>
<dbReference type="PROSITE" id="PS51007">
    <property type="entry name" value="CYTC"/>
    <property type="match status" value="1"/>
</dbReference>
<evidence type="ECO:0000256" key="2">
    <source>
        <dbReference type="ARBA" id="ARBA00022723"/>
    </source>
</evidence>
<evidence type="ECO:0000256" key="5">
    <source>
        <dbReference type="SAM" id="SignalP"/>
    </source>
</evidence>
<evidence type="ECO:0000313" key="7">
    <source>
        <dbReference type="EMBL" id="MDZ5456793.1"/>
    </source>
</evidence>
<evidence type="ECO:0000256" key="1">
    <source>
        <dbReference type="ARBA" id="ARBA00022617"/>
    </source>
</evidence>
<keyword evidence="1 4" id="KW-0349">Heme</keyword>
<accession>A0ABU5ICE0</accession>
<dbReference type="SUPFAM" id="SSF46626">
    <property type="entry name" value="Cytochrome c"/>
    <property type="match status" value="1"/>
</dbReference>
<dbReference type="Gene3D" id="1.10.760.10">
    <property type="entry name" value="Cytochrome c-like domain"/>
    <property type="match status" value="1"/>
</dbReference>
<protein>
    <submittedName>
        <fullName evidence="7">DUF1924 domain-containing protein</fullName>
    </submittedName>
</protein>
<evidence type="ECO:0000259" key="6">
    <source>
        <dbReference type="PROSITE" id="PS51007"/>
    </source>
</evidence>
<feature type="signal peptide" evidence="5">
    <location>
        <begin position="1"/>
        <end position="29"/>
    </location>
</feature>
<dbReference type="InterPro" id="IPR015170">
    <property type="entry name" value="DUF1924_SHP"/>
</dbReference>
<organism evidence="7 8">
    <name type="scientific">Azohydromonas lata</name>
    <dbReference type="NCBI Taxonomy" id="45677"/>
    <lineage>
        <taxon>Bacteria</taxon>
        <taxon>Pseudomonadati</taxon>
        <taxon>Pseudomonadota</taxon>
        <taxon>Betaproteobacteria</taxon>
        <taxon>Burkholderiales</taxon>
        <taxon>Sphaerotilaceae</taxon>
        <taxon>Azohydromonas</taxon>
    </lineage>
</organism>
<dbReference type="Proteomes" id="UP001293718">
    <property type="component" value="Unassembled WGS sequence"/>
</dbReference>
<dbReference type="RefSeq" id="WP_066343166.1">
    <property type="nucleotide sequence ID" value="NZ_JAXOJX010000011.1"/>
</dbReference>
<keyword evidence="5" id="KW-0732">Signal</keyword>
<dbReference type="InterPro" id="IPR036909">
    <property type="entry name" value="Cyt_c-like_dom_sf"/>
</dbReference>
<comment type="caution">
    <text evidence="7">The sequence shown here is derived from an EMBL/GenBank/DDBJ whole genome shotgun (WGS) entry which is preliminary data.</text>
</comment>
<feature type="domain" description="Cytochrome c" evidence="6">
    <location>
        <begin position="49"/>
        <end position="139"/>
    </location>
</feature>
<proteinExistence type="predicted"/>
<dbReference type="Pfam" id="PF09086">
    <property type="entry name" value="DUF1924"/>
    <property type="match status" value="1"/>
</dbReference>
<keyword evidence="3 4" id="KW-0408">Iron</keyword>
<dbReference type="EMBL" id="JAXOJX010000011">
    <property type="protein sequence ID" value="MDZ5456793.1"/>
    <property type="molecule type" value="Genomic_DNA"/>
</dbReference>
<reference evidence="7 8" key="1">
    <citation type="submission" date="2023-11" db="EMBL/GenBank/DDBJ databases">
        <title>Draft genome of Azohydromonas lata strain H1 (DSM1123), a polyhydroxyalkanoate producer.</title>
        <authorList>
            <person name="Traversa D."/>
            <person name="D'Addabbo P."/>
            <person name="Pazzani C."/>
            <person name="Manzari C."/>
            <person name="Chiara M."/>
            <person name="Scrascia M."/>
        </authorList>
    </citation>
    <scope>NUCLEOTIDE SEQUENCE [LARGE SCALE GENOMIC DNA]</scope>
    <source>
        <strain evidence="7 8">H1</strain>
    </source>
</reference>
<keyword evidence="8" id="KW-1185">Reference proteome</keyword>
<gene>
    <name evidence="7" type="ORF">SM757_09435</name>
</gene>
<evidence type="ECO:0000256" key="3">
    <source>
        <dbReference type="ARBA" id="ARBA00023004"/>
    </source>
</evidence>
<name>A0ABU5ICE0_9BURK</name>
<evidence type="ECO:0000256" key="4">
    <source>
        <dbReference type="PROSITE-ProRule" id="PRU00433"/>
    </source>
</evidence>
<keyword evidence="2 4" id="KW-0479">Metal-binding</keyword>
<sequence length="140" mass="14915">MNVPLIWIKHLRAVPLAAALAMVAASTWAGDTTPGQQLERFSAQAGAAGQAERGRVFFTSRHGGEWSCASCHGSPPTGSGKHAATGKAIEPLAPAFNPQAFTDTARVDKWLRRNCKDVAQRECSAAEKADVLAYLVSLKR</sequence>
<dbReference type="InterPro" id="IPR009056">
    <property type="entry name" value="Cyt_c-like_dom"/>
</dbReference>
<feature type="chain" id="PRO_5045372438" evidence="5">
    <location>
        <begin position="30"/>
        <end position="140"/>
    </location>
</feature>